<dbReference type="Pfam" id="PF02885">
    <property type="entry name" value="Glycos_trans_3N"/>
    <property type="match status" value="1"/>
</dbReference>
<proteinExistence type="inferred from homology"/>
<dbReference type="PANTHER" id="PTHR10515:SF0">
    <property type="entry name" value="THYMIDINE PHOSPHORYLASE"/>
    <property type="match status" value="1"/>
</dbReference>
<protein>
    <recommendedName>
        <fullName evidence="6">Pyrimidine-nucleoside phosphorylase</fullName>
        <ecNumber evidence="5">2.4.2.2</ecNumber>
    </recommendedName>
</protein>
<dbReference type="InterPro" id="IPR000312">
    <property type="entry name" value="Glycosyl_Trfase_fam3"/>
</dbReference>
<name>A0A0U9HMN8_9FIRM</name>
<dbReference type="EMBL" id="DF977001">
    <property type="protein sequence ID" value="GAQ25137.1"/>
    <property type="molecule type" value="Genomic_DNA"/>
</dbReference>
<evidence type="ECO:0000256" key="3">
    <source>
        <dbReference type="ARBA" id="ARBA00006915"/>
    </source>
</evidence>
<comment type="catalytic activity">
    <reaction evidence="9">
        <text>uridine + phosphate = alpha-D-ribose 1-phosphate + uracil</text>
        <dbReference type="Rhea" id="RHEA:24388"/>
        <dbReference type="ChEBI" id="CHEBI:16704"/>
        <dbReference type="ChEBI" id="CHEBI:17568"/>
        <dbReference type="ChEBI" id="CHEBI:43474"/>
        <dbReference type="ChEBI" id="CHEBI:57720"/>
        <dbReference type="EC" id="2.4.2.2"/>
    </reaction>
</comment>
<dbReference type="SUPFAM" id="SSF47648">
    <property type="entry name" value="Nucleoside phosphorylase/phosphoribosyltransferase N-terminal domain"/>
    <property type="match status" value="1"/>
</dbReference>
<dbReference type="InterPro" id="IPR035902">
    <property type="entry name" value="Nuc_phospho_transferase"/>
</dbReference>
<evidence type="ECO:0000256" key="4">
    <source>
        <dbReference type="ARBA" id="ARBA00011738"/>
    </source>
</evidence>
<evidence type="ECO:0000259" key="11">
    <source>
        <dbReference type="SMART" id="SM00941"/>
    </source>
</evidence>
<keyword evidence="8" id="KW-0808">Transferase</keyword>
<comment type="catalytic activity">
    <reaction evidence="1">
        <text>2'-deoxyuridine + phosphate = 2-deoxy-alpha-D-ribose 1-phosphate + uracil</text>
        <dbReference type="Rhea" id="RHEA:22824"/>
        <dbReference type="ChEBI" id="CHEBI:16450"/>
        <dbReference type="ChEBI" id="CHEBI:17568"/>
        <dbReference type="ChEBI" id="CHEBI:43474"/>
        <dbReference type="ChEBI" id="CHEBI:57259"/>
        <dbReference type="EC" id="2.4.2.2"/>
    </reaction>
</comment>
<reference evidence="12" key="1">
    <citation type="journal article" date="2016" name="Genome Announc.">
        <title>Draft Genome Sequence of the Syntrophic Lactate-Degrading Bacterium Tepidanaerobacter syntrophicus JLT.</title>
        <authorList>
            <person name="Matsuura N."/>
            <person name="Ohashi A."/>
            <person name="Tourlousse D.M."/>
            <person name="Sekiguchi Y."/>
        </authorList>
    </citation>
    <scope>NUCLEOTIDE SEQUENCE [LARGE SCALE GENOMIC DNA]</scope>
    <source>
        <strain evidence="12">JL</strain>
    </source>
</reference>
<evidence type="ECO:0000256" key="7">
    <source>
        <dbReference type="ARBA" id="ARBA00022676"/>
    </source>
</evidence>
<keyword evidence="13" id="KW-1185">Reference proteome</keyword>
<gene>
    <name evidence="12" type="ORF">TSYNT_7155</name>
</gene>
<evidence type="ECO:0000256" key="6">
    <source>
        <dbReference type="ARBA" id="ARBA00014680"/>
    </source>
</evidence>
<dbReference type="STRING" id="224999.GCA_001485475_01152"/>
<dbReference type="PIRSF" id="PIRSF000478">
    <property type="entry name" value="TP_PyNP"/>
    <property type="match status" value="1"/>
</dbReference>
<dbReference type="AlphaFoldDB" id="A0A0U9HMN8"/>
<dbReference type="GO" id="GO:0009032">
    <property type="term" value="F:thymidine phosphorylase activity"/>
    <property type="evidence" value="ECO:0007669"/>
    <property type="project" value="TreeGrafter"/>
</dbReference>
<evidence type="ECO:0000313" key="12">
    <source>
        <dbReference type="EMBL" id="GAQ25137.1"/>
    </source>
</evidence>
<dbReference type="Pfam" id="PF00591">
    <property type="entry name" value="Glycos_transf_3"/>
    <property type="match status" value="1"/>
</dbReference>
<evidence type="ECO:0000256" key="8">
    <source>
        <dbReference type="ARBA" id="ARBA00022679"/>
    </source>
</evidence>
<dbReference type="FunFam" id="3.40.1030.10:FF:000003">
    <property type="entry name" value="Pyrimidine-nucleoside phosphorylase"/>
    <property type="match status" value="1"/>
</dbReference>
<dbReference type="Gene3D" id="1.20.970.10">
    <property type="entry name" value="Transferase, Pyrimidine Nucleoside Phosphorylase, Chain C"/>
    <property type="match status" value="1"/>
</dbReference>
<dbReference type="SUPFAM" id="SSF54680">
    <property type="entry name" value="Pyrimidine nucleoside phosphorylase C-terminal domain"/>
    <property type="match status" value="1"/>
</dbReference>
<dbReference type="NCBIfam" id="NF004490">
    <property type="entry name" value="PRK05820.1"/>
    <property type="match status" value="1"/>
</dbReference>
<dbReference type="GO" id="GO:0004645">
    <property type="term" value="F:1,4-alpha-oligoglucan phosphorylase activity"/>
    <property type="evidence" value="ECO:0007669"/>
    <property type="project" value="InterPro"/>
</dbReference>
<comment type="function">
    <text evidence="2">Catalyzes phosphorolysis of the pyrimidine nucleosides uridine, thymidine and 2'-deoxyuridine with the formation of the corresponding pyrimidine base and ribose-1-phosphate.</text>
</comment>
<feature type="domain" description="Pyrimidine nucleoside phosphorylase C-terminal" evidence="11">
    <location>
        <begin position="346"/>
        <end position="420"/>
    </location>
</feature>
<evidence type="ECO:0000256" key="5">
    <source>
        <dbReference type="ARBA" id="ARBA00011889"/>
    </source>
</evidence>
<dbReference type="InterPro" id="IPR036320">
    <property type="entry name" value="Glycosyl_Trfase_fam3_N_dom_sf"/>
</dbReference>
<evidence type="ECO:0000256" key="2">
    <source>
        <dbReference type="ARBA" id="ARBA00003877"/>
    </source>
</evidence>
<dbReference type="InterPro" id="IPR000053">
    <property type="entry name" value="Thymidine/pyrmidine_PPase"/>
</dbReference>
<dbReference type="OrthoDB" id="9763887at2"/>
<dbReference type="SMART" id="SM00941">
    <property type="entry name" value="PYNP_C"/>
    <property type="match status" value="1"/>
</dbReference>
<dbReference type="SUPFAM" id="SSF52418">
    <property type="entry name" value="Nucleoside phosphorylase/phosphoribosyltransferase catalytic domain"/>
    <property type="match status" value="1"/>
</dbReference>
<evidence type="ECO:0000256" key="1">
    <source>
        <dbReference type="ARBA" id="ARBA00001066"/>
    </source>
</evidence>
<dbReference type="GO" id="GO:0005829">
    <property type="term" value="C:cytosol"/>
    <property type="evidence" value="ECO:0007669"/>
    <property type="project" value="TreeGrafter"/>
</dbReference>
<dbReference type="InterPro" id="IPR036566">
    <property type="entry name" value="PYNP-like_C_sf"/>
</dbReference>
<evidence type="ECO:0000256" key="9">
    <source>
        <dbReference type="ARBA" id="ARBA00048453"/>
    </source>
</evidence>
<dbReference type="Pfam" id="PF07831">
    <property type="entry name" value="PYNP_C"/>
    <property type="match status" value="1"/>
</dbReference>
<evidence type="ECO:0000256" key="10">
    <source>
        <dbReference type="ARBA" id="ARBA00048525"/>
    </source>
</evidence>
<comment type="similarity">
    <text evidence="3">Belongs to the thymidine/pyrimidine-nucleoside phosphorylase family.</text>
</comment>
<dbReference type="GO" id="GO:0006206">
    <property type="term" value="P:pyrimidine nucleobase metabolic process"/>
    <property type="evidence" value="ECO:0007669"/>
    <property type="project" value="InterPro"/>
</dbReference>
<dbReference type="Gene3D" id="3.40.1030.10">
    <property type="entry name" value="Nucleoside phosphorylase/phosphoribosyltransferase catalytic domain"/>
    <property type="match status" value="1"/>
</dbReference>
<dbReference type="Gene3D" id="3.90.1170.30">
    <property type="entry name" value="Pyrimidine nucleoside phosphorylase-like, C-terminal domain"/>
    <property type="match status" value="1"/>
</dbReference>
<comment type="catalytic activity">
    <reaction evidence="10">
        <text>thymidine + phosphate = 2-deoxy-alpha-D-ribose 1-phosphate + thymine</text>
        <dbReference type="Rhea" id="RHEA:16037"/>
        <dbReference type="ChEBI" id="CHEBI:17748"/>
        <dbReference type="ChEBI" id="CHEBI:17821"/>
        <dbReference type="ChEBI" id="CHEBI:43474"/>
        <dbReference type="ChEBI" id="CHEBI:57259"/>
        <dbReference type="EC" id="2.4.2.2"/>
    </reaction>
</comment>
<dbReference type="InterPro" id="IPR018090">
    <property type="entry name" value="Pyrmidine_PPas_bac/euk"/>
</dbReference>
<dbReference type="NCBIfam" id="NF004747">
    <property type="entry name" value="PRK06078.1"/>
    <property type="match status" value="1"/>
</dbReference>
<dbReference type="InterPro" id="IPR017872">
    <property type="entry name" value="Pyrmidine_PPase_CS"/>
</dbReference>
<accession>A0A0U9HMN8</accession>
<sequence>MFFMTDIIEKKKRGLKLSKEEIQFVIDGYVNGSISDYQISALLMAIYFKGMDEDETTNLTMAMAYSGETVDLSEIKGIKVDKHSTGGIADTTTLVLVPLASSVGVKIAKMSGRGLGHTGGTIDKLESIPGFCCELDAKTFINSVNTIGAAITGQSKNLVPADKMLYALRDVTATVDSMPLIASSIMSKKIAGGADKIILDVKFGSGAFMKTFEDALELGRLMVKIGNRAERETIAYITDMEQPLGLAIGNAIEVIEAIEVLKGSGHPDLLTLCLEFAAEMMRMAEIESDKSKAVAKLKDSIDTGKALEKFSEIIKNQGGNPKVIQDYSLFPQAKYELEVTAAQDGYVSKIDGVRLGTTAMKLGAGRQKKDDVIDPAVGIWIYKKVGDEVNKGEVFAKILANDRAKLDWAKDEVKEAFEFDLKPTEKRKVIWAKITGDKIAKF</sequence>
<comment type="subunit">
    <text evidence="4">Homodimer.</text>
</comment>
<dbReference type="PANTHER" id="PTHR10515">
    <property type="entry name" value="THYMIDINE PHOSPHORYLASE"/>
    <property type="match status" value="1"/>
</dbReference>
<dbReference type="EC" id="2.4.2.2" evidence="5"/>
<dbReference type="PROSITE" id="PS00647">
    <property type="entry name" value="THYMID_PHOSPHORYLASE"/>
    <property type="match status" value="1"/>
</dbReference>
<dbReference type="GO" id="GO:0006213">
    <property type="term" value="P:pyrimidine nucleoside metabolic process"/>
    <property type="evidence" value="ECO:0007669"/>
    <property type="project" value="InterPro"/>
</dbReference>
<evidence type="ECO:0000313" key="13">
    <source>
        <dbReference type="Proteomes" id="UP000062160"/>
    </source>
</evidence>
<dbReference type="InterPro" id="IPR017459">
    <property type="entry name" value="Glycosyl_Trfase_fam3_N_dom"/>
</dbReference>
<organism evidence="12">
    <name type="scientific">Tepidanaerobacter syntrophicus</name>
    <dbReference type="NCBI Taxonomy" id="224999"/>
    <lineage>
        <taxon>Bacteria</taxon>
        <taxon>Bacillati</taxon>
        <taxon>Bacillota</taxon>
        <taxon>Clostridia</taxon>
        <taxon>Thermosediminibacterales</taxon>
        <taxon>Tepidanaerobacteraceae</taxon>
        <taxon>Tepidanaerobacter</taxon>
    </lineage>
</organism>
<dbReference type="NCBIfam" id="TIGR02644">
    <property type="entry name" value="Y_phosphoryl"/>
    <property type="match status" value="1"/>
</dbReference>
<dbReference type="Proteomes" id="UP000062160">
    <property type="component" value="Unassembled WGS sequence"/>
</dbReference>
<dbReference type="InterPro" id="IPR013102">
    <property type="entry name" value="PYNP_C"/>
</dbReference>
<keyword evidence="7" id="KW-0328">Glycosyltransferase</keyword>